<feature type="region of interest" description="Disordered" evidence="3">
    <location>
        <begin position="319"/>
        <end position="340"/>
    </location>
</feature>
<dbReference type="PROSITE" id="PS00330">
    <property type="entry name" value="HEMOLYSIN_CALCIUM"/>
    <property type="match status" value="2"/>
</dbReference>
<evidence type="ECO:0000259" key="4">
    <source>
        <dbReference type="Pfam" id="PF00188"/>
    </source>
</evidence>
<dbReference type="InterPro" id="IPR050557">
    <property type="entry name" value="RTX_toxin/Mannuronan_C5-epim"/>
</dbReference>
<dbReference type="Pfam" id="PF00353">
    <property type="entry name" value="HemolysinCabind"/>
    <property type="match status" value="3"/>
</dbReference>
<dbReference type="EMBL" id="SIRL01000002">
    <property type="protein sequence ID" value="TBN52029.1"/>
    <property type="molecule type" value="Genomic_DNA"/>
</dbReference>
<dbReference type="Gene3D" id="2.150.10.10">
    <property type="entry name" value="Serralysin-like metalloprotease, C-terminal"/>
    <property type="match status" value="3"/>
</dbReference>
<sequence length="437" mass="46185">MLSALWCREFVGHCKGALMSYASANERYFASLVNQARQAEGLAALGLEKRLNDSAAGHSRWMLDQDVFSHNGLDGSGARQRMETAGFDLSGSWMTAENIAYISVRGESDLRDEIRQLHQNLMKSPGHYANIMGDAAYLGIGLEVGSLRVGGRDYKVLMATQNFADTDGETRLDTGRFLAVPAPRADASMPVRADWLNSFDGRAFLTATAGTVRNDDYRLTGRHDSAGGRNGDDWMMGGGGNDTLRGDAGNDRLIGDVGADWLYGGTGNDTVQAGTANDRLAGEDGNDLLRGDAGNDRLWGGNGNDRLFGGDGRDAMAGQAGDDWLMGDRDNDALSGGGGDDTLNGGAGNDLLNGGAGADTFVFAIGGGTDTIQSYQQGLDRLVIDADRLDADPASFMRDHMSRISAGILIDLGDGDRILVAGTTLTVAAVADDIFGF</sequence>
<evidence type="ECO:0000313" key="6">
    <source>
        <dbReference type="Proteomes" id="UP000292859"/>
    </source>
</evidence>
<comment type="caution">
    <text evidence="5">The sequence shown here is derived from an EMBL/GenBank/DDBJ whole genome shotgun (WGS) entry which is preliminary data.</text>
</comment>
<dbReference type="PRINTS" id="PR00313">
    <property type="entry name" value="CABNDNGRPT"/>
</dbReference>
<dbReference type="SUPFAM" id="SSF55797">
    <property type="entry name" value="PR-1-like"/>
    <property type="match status" value="1"/>
</dbReference>
<evidence type="ECO:0000256" key="3">
    <source>
        <dbReference type="SAM" id="MobiDB-lite"/>
    </source>
</evidence>
<accession>A0ABY1YKZ3</accession>
<gene>
    <name evidence="5" type="ORF">EYF88_03810</name>
</gene>
<dbReference type="InterPro" id="IPR001343">
    <property type="entry name" value="Hemolysn_Ca-bd"/>
</dbReference>
<reference evidence="5 6" key="1">
    <citation type="submission" date="2019-02" db="EMBL/GenBank/DDBJ databases">
        <authorList>
            <person name="Zhang G."/>
        </authorList>
    </citation>
    <scope>NUCLEOTIDE SEQUENCE [LARGE SCALE GENOMIC DNA]</scope>
    <source>
        <strain evidence="5 6">CMB17</strain>
    </source>
</reference>
<dbReference type="Proteomes" id="UP000292859">
    <property type="component" value="Unassembled WGS sequence"/>
</dbReference>
<dbReference type="CDD" id="cd05379">
    <property type="entry name" value="CAP_bacterial"/>
    <property type="match status" value="1"/>
</dbReference>
<dbReference type="PANTHER" id="PTHR38340">
    <property type="entry name" value="S-LAYER PROTEIN"/>
    <property type="match status" value="1"/>
</dbReference>
<dbReference type="InterPro" id="IPR035940">
    <property type="entry name" value="CAP_sf"/>
</dbReference>
<dbReference type="Pfam" id="PF00188">
    <property type="entry name" value="CAP"/>
    <property type="match status" value="1"/>
</dbReference>
<dbReference type="SUPFAM" id="SSF51120">
    <property type="entry name" value="beta-Roll"/>
    <property type="match status" value="2"/>
</dbReference>
<keyword evidence="6" id="KW-1185">Reference proteome</keyword>
<evidence type="ECO:0000256" key="2">
    <source>
        <dbReference type="ARBA" id="ARBA00022525"/>
    </source>
</evidence>
<protein>
    <recommendedName>
        <fullName evidence="4">SCP domain-containing protein</fullName>
    </recommendedName>
</protein>
<comment type="subcellular location">
    <subcellularLocation>
        <location evidence="1">Secreted</location>
    </subcellularLocation>
</comment>
<feature type="domain" description="SCP" evidence="4">
    <location>
        <begin position="31"/>
        <end position="145"/>
    </location>
</feature>
<dbReference type="InterPro" id="IPR011049">
    <property type="entry name" value="Serralysin-like_metalloprot_C"/>
</dbReference>
<feature type="region of interest" description="Disordered" evidence="3">
    <location>
        <begin position="274"/>
        <end position="295"/>
    </location>
</feature>
<keyword evidence="2" id="KW-0964">Secreted</keyword>
<evidence type="ECO:0000313" key="5">
    <source>
        <dbReference type="EMBL" id="TBN52029.1"/>
    </source>
</evidence>
<proteinExistence type="predicted"/>
<evidence type="ECO:0000256" key="1">
    <source>
        <dbReference type="ARBA" id="ARBA00004613"/>
    </source>
</evidence>
<dbReference type="Gene3D" id="3.40.33.10">
    <property type="entry name" value="CAP"/>
    <property type="match status" value="1"/>
</dbReference>
<dbReference type="InterPro" id="IPR014044">
    <property type="entry name" value="CAP_dom"/>
</dbReference>
<organism evidence="5 6">
    <name type="scientific">Paracoccus sediminis</name>
    <dbReference type="NCBI Taxonomy" id="1214787"/>
    <lineage>
        <taxon>Bacteria</taxon>
        <taxon>Pseudomonadati</taxon>
        <taxon>Pseudomonadota</taxon>
        <taxon>Alphaproteobacteria</taxon>
        <taxon>Rhodobacterales</taxon>
        <taxon>Paracoccaceae</taxon>
        <taxon>Paracoccus</taxon>
    </lineage>
</organism>
<dbReference type="InterPro" id="IPR018511">
    <property type="entry name" value="Hemolysin-typ_Ca-bd_CS"/>
</dbReference>
<name>A0ABY1YKZ3_9RHOB</name>
<dbReference type="PANTHER" id="PTHR38340:SF1">
    <property type="entry name" value="S-LAYER PROTEIN"/>
    <property type="match status" value="1"/>
</dbReference>